<gene>
    <name evidence="1" type="ORF">DYB35_008652</name>
</gene>
<dbReference type="Proteomes" id="UP000285712">
    <property type="component" value="Unassembled WGS sequence"/>
</dbReference>
<organism evidence="1 2">
    <name type="scientific">Aphanomyces astaci</name>
    <name type="common">Crayfish plague agent</name>
    <dbReference type="NCBI Taxonomy" id="112090"/>
    <lineage>
        <taxon>Eukaryota</taxon>
        <taxon>Sar</taxon>
        <taxon>Stramenopiles</taxon>
        <taxon>Oomycota</taxon>
        <taxon>Saprolegniomycetes</taxon>
        <taxon>Saprolegniales</taxon>
        <taxon>Verrucalvaceae</taxon>
        <taxon>Aphanomyces</taxon>
    </lineage>
</organism>
<accession>A0A3R6WS48</accession>
<evidence type="ECO:0000313" key="1">
    <source>
        <dbReference type="EMBL" id="RHY89011.1"/>
    </source>
</evidence>
<comment type="caution">
    <text evidence="1">The sequence shown here is derived from an EMBL/GenBank/DDBJ whole genome shotgun (WGS) entry which is preliminary data.</text>
</comment>
<evidence type="ECO:0000313" key="2">
    <source>
        <dbReference type="Proteomes" id="UP000285712"/>
    </source>
</evidence>
<reference evidence="1 2" key="1">
    <citation type="submission" date="2018-08" db="EMBL/GenBank/DDBJ databases">
        <title>Aphanomyces genome sequencing and annotation.</title>
        <authorList>
            <person name="Minardi D."/>
            <person name="Oidtmann B."/>
            <person name="Van Der Giezen M."/>
            <person name="Studholme D.J."/>
        </authorList>
    </citation>
    <scope>NUCLEOTIDE SEQUENCE [LARGE SCALE GENOMIC DNA]</scope>
    <source>
        <strain evidence="1 2">Sv</strain>
    </source>
</reference>
<dbReference type="EMBL" id="QUTG01004166">
    <property type="protein sequence ID" value="RHY89011.1"/>
    <property type="molecule type" value="Genomic_DNA"/>
</dbReference>
<proteinExistence type="predicted"/>
<sequence>MCRKPRGNVKIACVRKSCRSTRKSLPKTWRPGTLKRQARNKRQKMRTRHCLWVALAMKRLKSNCVGNWNVMETL</sequence>
<name>A0A3R6WS48_APHAT</name>
<dbReference type="AlphaFoldDB" id="A0A3R6WS48"/>
<protein>
    <submittedName>
        <fullName evidence="1">Uncharacterized protein</fullName>
    </submittedName>
</protein>